<protein>
    <submittedName>
        <fullName evidence="4">Molybdate ABC transporter ATP-binding protein ModF</fullName>
    </submittedName>
</protein>
<dbReference type="GO" id="GO:0005524">
    <property type="term" value="F:ATP binding"/>
    <property type="evidence" value="ECO:0007669"/>
    <property type="project" value="UniProtKB-KW"/>
</dbReference>
<dbReference type="InterPro" id="IPR017871">
    <property type="entry name" value="ABC_transporter-like_CS"/>
</dbReference>
<dbReference type="OrthoDB" id="9805029at2"/>
<dbReference type="SUPFAM" id="SSF52540">
    <property type="entry name" value="P-loop containing nucleoside triphosphate hydrolases"/>
    <property type="match status" value="2"/>
</dbReference>
<dbReference type="SMART" id="SM00382">
    <property type="entry name" value="AAA"/>
    <property type="match status" value="2"/>
</dbReference>
<evidence type="ECO:0000256" key="1">
    <source>
        <dbReference type="ARBA" id="ARBA00022741"/>
    </source>
</evidence>
<evidence type="ECO:0000313" key="4">
    <source>
        <dbReference type="EMBL" id="TXR54667.1"/>
    </source>
</evidence>
<dbReference type="PROSITE" id="PS50893">
    <property type="entry name" value="ABC_TRANSPORTER_2"/>
    <property type="match status" value="2"/>
</dbReference>
<comment type="caution">
    <text evidence="4">The sequence shown here is derived from an EMBL/GenBank/DDBJ whole genome shotgun (WGS) entry which is preliminary data.</text>
</comment>
<evidence type="ECO:0000259" key="3">
    <source>
        <dbReference type="PROSITE" id="PS50893"/>
    </source>
</evidence>
<proteinExistence type="predicted"/>
<dbReference type="GO" id="GO:0016887">
    <property type="term" value="F:ATP hydrolysis activity"/>
    <property type="evidence" value="ECO:0007669"/>
    <property type="project" value="InterPro"/>
</dbReference>
<evidence type="ECO:0000256" key="2">
    <source>
        <dbReference type="ARBA" id="ARBA00022840"/>
    </source>
</evidence>
<keyword evidence="2 4" id="KW-0067">ATP-binding</keyword>
<gene>
    <name evidence="4" type="primary">modF</name>
    <name evidence="4" type="ORF">FME95_09055</name>
</gene>
<organism evidence="4 5">
    <name type="scientific">Reinekea thalattae</name>
    <dbReference type="NCBI Taxonomy" id="2593301"/>
    <lineage>
        <taxon>Bacteria</taxon>
        <taxon>Pseudomonadati</taxon>
        <taxon>Pseudomonadota</taxon>
        <taxon>Gammaproteobacteria</taxon>
        <taxon>Oceanospirillales</taxon>
        <taxon>Saccharospirillaceae</taxon>
        <taxon>Reinekea</taxon>
    </lineage>
</organism>
<sequence length="493" mass="56061">MKLNHLSVQLGTQTILNDLNWSIEAGQSWALLGTNASGKSTLAKLICGELDASKGELTERPHRAISVSLENQQAIYEQELYRDDSDFMDRIDHGSSVRQLMEEIAPWSAEHDRLVAQLRLETLLTRGYRLLSSGEARKVMIARALLQQPELLILDEPFEGLDANSREELQQRIKSLIQQGYWLILMVNQLADLGEGFSKLAILDKGRLVYSGDFPEQLEQQWQTLTQLNKQPWQLPERQSKFQLADWPNDKPLVDLKQGFVQYDDRFQFRDLDWQLLPGQHTQIAGPNGCGKSTLIGLITGDHPQCYRNDLTLFGYQRGQGESIWQIKKHLGYVSGSLHRDYRVSGNALTAVVSGLTDSIGLYQAVAEQEKALAMHWLDGVGLKHKAQVAFRQLSMGEQRLVLIARALIKQPPLLILDEPTQGLDDFNRYWVLQVIERIIQQGPTTLLFVSHRQDESLSVIHHRLNFLPQHLPQHSPQQQQDALYHIAHDSGQ</sequence>
<dbReference type="Proteomes" id="UP000321764">
    <property type="component" value="Unassembled WGS sequence"/>
</dbReference>
<keyword evidence="1" id="KW-0547">Nucleotide-binding</keyword>
<dbReference type="AlphaFoldDB" id="A0A5C8ZA71"/>
<dbReference type="Gene3D" id="3.40.50.300">
    <property type="entry name" value="P-loop containing nucleotide triphosphate hydrolases"/>
    <property type="match status" value="2"/>
</dbReference>
<dbReference type="Pfam" id="PF00005">
    <property type="entry name" value="ABC_tran"/>
    <property type="match status" value="2"/>
</dbReference>
<dbReference type="EMBL" id="VKAD01000001">
    <property type="protein sequence ID" value="TXR54667.1"/>
    <property type="molecule type" value="Genomic_DNA"/>
</dbReference>
<dbReference type="InterPro" id="IPR003593">
    <property type="entry name" value="AAA+_ATPase"/>
</dbReference>
<accession>A0A5C8ZA71</accession>
<dbReference type="InterPro" id="IPR027417">
    <property type="entry name" value="P-loop_NTPase"/>
</dbReference>
<name>A0A5C8ZA71_9GAMM</name>
<dbReference type="PANTHER" id="PTHR43158">
    <property type="entry name" value="SKFA PEPTIDE EXPORT ATP-BINDING PROTEIN SKFE"/>
    <property type="match status" value="1"/>
</dbReference>
<feature type="domain" description="ABC transporter" evidence="3">
    <location>
        <begin position="1"/>
        <end position="230"/>
    </location>
</feature>
<reference evidence="4 5" key="1">
    <citation type="submission" date="2019-07" db="EMBL/GenBank/DDBJ databases">
        <title>Reinekea sp. strain SSH23 genome sequencing and assembly.</title>
        <authorList>
            <person name="Kim I."/>
        </authorList>
    </citation>
    <scope>NUCLEOTIDE SEQUENCE [LARGE SCALE GENOMIC DNA]</scope>
    <source>
        <strain evidence="4 5">SSH23</strain>
    </source>
</reference>
<keyword evidence="5" id="KW-1185">Reference proteome</keyword>
<dbReference type="InterPro" id="IPR003439">
    <property type="entry name" value="ABC_transporter-like_ATP-bd"/>
</dbReference>
<dbReference type="PANTHER" id="PTHR43158:SF2">
    <property type="entry name" value="SKFA PEPTIDE EXPORT ATP-BINDING PROTEIN SKFE"/>
    <property type="match status" value="1"/>
</dbReference>
<feature type="domain" description="ABC transporter" evidence="3">
    <location>
        <begin position="254"/>
        <end position="491"/>
    </location>
</feature>
<dbReference type="RefSeq" id="WP_147714066.1">
    <property type="nucleotide sequence ID" value="NZ_VKAD01000001.1"/>
</dbReference>
<evidence type="ECO:0000313" key="5">
    <source>
        <dbReference type="Proteomes" id="UP000321764"/>
    </source>
</evidence>
<dbReference type="PROSITE" id="PS00211">
    <property type="entry name" value="ABC_TRANSPORTER_1"/>
    <property type="match status" value="1"/>
</dbReference>
<dbReference type="NCBIfam" id="NF008186">
    <property type="entry name" value="PRK10938.1"/>
    <property type="match status" value="1"/>
</dbReference>